<dbReference type="EMBL" id="LXQA011385202">
    <property type="protein sequence ID" value="MCI95381.1"/>
    <property type="molecule type" value="Genomic_DNA"/>
</dbReference>
<evidence type="ECO:0000313" key="2">
    <source>
        <dbReference type="EMBL" id="MCI95381.1"/>
    </source>
</evidence>
<name>A0A392W8C1_9FABA</name>
<feature type="region of interest" description="Disordered" evidence="1">
    <location>
        <begin position="1"/>
        <end position="20"/>
    </location>
</feature>
<dbReference type="AlphaFoldDB" id="A0A392W8C1"/>
<organism evidence="2 3">
    <name type="scientific">Trifolium medium</name>
    <dbReference type="NCBI Taxonomy" id="97028"/>
    <lineage>
        <taxon>Eukaryota</taxon>
        <taxon>Viridiplantae</taxon>
        <taxon>Streptophyta</taxon>
        <taxon>Embryophyta</taxon>
        <taxon>Tracheophyta</taxon>
        <taxon>Spermatophyta</taxon>
        <taxon>Magnoliopsida</taxon>
        <taxon>eudicotyledons</taxon>
        <taxon>Gunneridae</taxon>
        <taxon>Pentapetalae</taxon>
        <taxon>rosids</taxon>
        <taxon>fabids</taxon>
        <taxon>Fabales</taxon>
        <taxon>Fabaceae</taxon>
        <taxon>Papilionoideae</taxon>
        <taxon>50 kb inversion clade</taxon>
        <taxon>NPAAA clade</taxon>
        <taxon>Hologalegina</taxon>
        <taxon>IRL clade</taxon>
        <taxon>Trifolieae</taxon>
        <taxon>Trifolium</taxon>
    </lineage>
</organism>
<sequence>MFNYDAQLSPIGRESVPKGNCQLVHGNTEPSKEMFNYDAQLPPPSGRG</sequence>
<comment type="caution">
    <text evidence="2">The sequence shown here is derived from an EMBL/GenBank/DDBJ whole genome shotgun (WGS) entry which is preliminary data.</text>
</comment>
<reference evidence="2 3" key="1">
    <citation type="journal article" date="2018" name="Front. Plant Sci.">
        <title>Red Clover (Trifolium pratense) and Zigzag Clover (T. medium) - A Picture of Genomic Similarities and Differences.</title>
        <authorList>
            <person name="Dluhosova J."/>
            <person name="Istvanek J."/>
            <person name="Nedelnik J."/>
            <person name="Repkova J."/>
        </authorList>
    </citation>
    <scope>NUCLEOTIDE SEQUENCE [LARGE SCALE GENOMIC DNA]</scope>
    <source>
        <strain evidence="3">cv. 10/8</strain>
        <tissue evidence="2">Leaf</tissue>
    </source>
</reference>
<evidence type="ECO:0000313" key="3">
    <source>
        <dbReference type="Proteomes" id="UP000265520"/>
    </source>
</evidence>
<protein>
    <submittedName>
        <fullName evidence="2">Uncharacterized protein</fullName>
    </submittedName>
</protein>
<feature type="non-terminal residue" evidence="2">
    <location>
        <position position="48"/>
    </location>
</feature>
<feature type="region of interest" description="Disordered" evidence="1">
    <location>
        <begin position="26"/>
        <end position="48"/>
    </location>
</feature>
<evidence type="ECO:0000256" key="1">
    <source>
        <dbReference type="SAM" id="MobiDB-lite"/>
    </source>
</evidence>
<dbReference type="Proteomes" id="UP000265520">
    <property type="component" value="Unassembled WGS sequence"/>
</dbReference>
<accession>A0A392W8C1</accession>
<keyword evidence="3" id="KW-1185">Reference proteome</keyword>
<proteinExistence type="predicted"/>